<name>A0ABY4J723_9BACT</name>
<sequence>MQPSLALSASVAGVCVGEQVTLAASGASGNNPQYTWYQDGALQPETGATLTRANLTATTTFSVTANTATCGTSTQQLVVPVNGLSVSNAAPTICSGSSTSFTANYSGSGATFRWYSNTSGQLLQTNTNVTSSTYTTPTLTTSTAYRVEATTNDCSSVPLTQVVQANVGALTAAVLPGTSLSVCPSSAVTLTASSNNPNATYQWFTLNVANNGSVTEVIIPGATSAQYSYFTGSQGNVTDRFRVRVSAASCTAQNVDVTVGRATAINTIRASASSVCAGTPVALTAGSNISDATYAWYINGNRGAVLSTLAQFSPSPTATTQYNVDVTTGCGVQTLSTTVATTPAVSVTPEAATVFLGNAVTITASGGTTSTYVWTATNDNVTTTLAETGATINPIPAAGTTVYRATGTLANGCTNTDVATITARPAGQVLPVELTDFSAAWTGKFPVLTWVTASEKNNAYFAVERSFDGVSFTTVGERAGAGTTTTRTTYEFVDAALSKGVVSTVYYRLRQVDKDEKEHRSMVLTVRTPGVARSLNAALFPNPFEDEVWVRFDSVTPGQATIVVNNIVGQLVLRQTVLTGVGLQEVKLDAPQGLRAGVYQLSVEQGLQKQVLKMVRK</sequence>
<dbReference type="Pfam" id="PF19081">
    <property type="entry name" value="Ig_7"/>
    <property type="match status" value="2"/>
</dbReference>
<proteinExistence type="predicted"/>
<dbReference type="InterPro" id="IPR026444">
    <property type="entry name" value="Secre_tail"/>
</dbReference>
<organism evidence="2 3">
    <name type="scientific">Hymenobacter sublimis</name>
    <dbReference type="NCBI Taxonomy" id="2933777"/>
    <lineage>
        <taxon>Bacteria</taxon>
        <taxon>Pseudomonadati</taxon>
        <taxon>Bacteroidota</taxon>
        <taxon>Cytophagia</taxon>
        <taxon>Cytophagales</taxon>
        <taxon>Hymenobacteraceae</taxon>
        <taxon>Hymenobacter</taxon>
    </lineage>
</organism>
<dbReference type="InterPro" id="IPR044023">
    <property type="entry name" value="Ig_7"/>
</dbReference>
<reference evidence="2 3" key="1">
    <citation type="submission" date="2022-04" db="EMBL/GenBank/DDBJ databases">
        <title>Hymenobacter sp. isolated from the air.</title>
        <authorList>
            <person name="Won M."/>
            <person name="Lee C.-M."/>
            <person name="Woen H.-Y."/>
            <person name="Kwon S.-W."/>
        </authorList>
    </citation>
    <scope>NUCLEOTIDE SEQUENCE [LARGE SCALE GENOMIC DNA]</scope>
    <source>
        <strain evidence="3">5516 S-25</strain>
    </source>
</reference>
<dbReference type="Gene3D" id="2.60.40.10">
    <property type="entry name" value="Immunoglobulins"/>
    <property type="match status" value="1"/>
</dbReference>
<gene>
    <name evidence="2" type="ORF">MWH26_13630</name>
</gene>
<evidence type="ECO:0000259" key="1">
    <source>
        <dbReference type="Pfam" id="PF19081"/>
    </source>
</evidence>
<dbReference type="EMBL" id="CP095848">
    <property type="protein sequence ID" value="UPL48226.1"/>
    <property type="molecule type" value="Genomic_DNA"/>
</dbReference>
<dbReference type="NCBIfam" id="TIGR04183">
    <property type="entry name" value="Por_Secre_tail"/>
    <property type="match status" value="1"/>
</dbReference>
<accession>A0ABY4J723</accession>
<evidence type="ECO:0000313" key="2">
    <source>
        <dbReference type="EMBL" id="UPL48226.1"/>
    </source>
</evidence>
<dbReference type="InterPro" id="IPR013783">
    <property type="entry name" value="Ig-like_fold"/>
</dbReference>
<feature type="domain" description="Ig-like" evidence="1">
    <location>
        <begin position="269"/>
        <end position="340"/>
    </location>
</feature>
<evidence type="ECO:0000313" key="3">
    <source>
        <dbReference type="Proteomes" id="UP000829647"/>
    </source>
</evidence>
<dbReference type="RefSeq" id="WP_247974722.1">
    <property type="nucleotide sequence ID" value="NZ_CP095848.1"/>
</dbReference>
<keyword evidence="3" id="KW-1185">Reference proteome</keyword>
<protein>
    <submittedName>
        <fullName evidence="2">T9SS type A sorting domain-containing protein</fullName>
    </submittedName>
</protein>
<dbReference type="Proteomes" id="UP000829647">
    <property type="component" value="Chromosome"/>
</dbReference>
<feature type="domain" description="Ig-like" evidence="1">
    <location>
        <begin position="87"/>
        <end position="162"/>
    </location>
</feature>